<feature type="domain" description="SusD-like N-terminal" evidence="7">
    <location>
        <begin position="67"/>
        <end position="224"/>
    </location>
</feature>
<evidence type="ECO:0000256" key="4">
    <source>
        <dbReference type="ARBA" id="ARBA00023136"/>
    </source>
</evidence>
<evidence type="ECO:0000313" key="9">
    <source>
        <dbReference type="Proteomes" id="UP000233618"/>
    </source>
</evidence>
<accession>A0A2N3HYW5</accession>
<reference evidence="8 9" key="1">
    <citation type="journal article" date="2017" name="Front. Microbiol.">
        <title>Labilibaculum manganireducens gen. nov., sp. nov. and Labilibaculum filiforme sp. nov., Novel Bacteroidetes Isolated from Subsurface Sediments of the Baltic Sea.</title>
        <authorList>
            <person name="Vandieken V."/>
            <person name="Marshall I.P."/>
            <person name="Niemann H."/>
            <person name="Engelen B."/>
            <person name="Cypionka H."/>
        </authorList>
    </citation>
    <scope>NUCLEOTIDE SEQUENCE [LARGE SCALE GENOMIC DNA]</scope>
    <source>
        <strain evidence="8 9">59.10-2M</strain>
    </source>
</reference>
<proteinExistence type="inferred from homology"/>
<organism evidence="8 9">
    <name type="scientific">Labilibaculum manganireducens</name>
    <dbReference type="NCBI Taxonomy" id="1940525"/>
    <lineage>
        <taxon>Bacteria</taxon>
        <taxon>Pseudomonadati</taxon>
        <taxon>Bacteroidota</taxon>
        <taxon>Bacteroidia</taxon>
        <taxon>Marinilabiliales</taxon>
        <taxon>Marinifilaceae</taxon>
        <taxon>Labilibaculum</taxon>
    </lineage>
</organism>
<keyword evidence="3" id="KW-0732">Signal</keyword>
<dbReference type="Pfam" id="PF07980">
    <property type="entry name" value="SusD_RagB"/>
    <property type="match status" value="1"/>
</dbReference>
<keyword evidence="4" id="KW-0472">Membrane</keyword>
<keyword evidence="5" id="KW-0998">Cell outer membrane</keyword>
<dbReference type="AlphaFoldDB" id="A0A2N3HYW5"/>
<keyword evidence="9" id="KW-1185">Reference proteome</keyword>
<comment type="caution">
    <text evidence="8">The sequence shown here is derived from an EMBL/GenBank/DDBJ whole genome shotgun (WGS) entry which is preliminary data.</text>
</comment>
<sequence length="462" mass="52854">MRNIYIILIVLLFFSCQDFVNETPKGNLIPKTVDDMGMILDAFDIFEPNAIAFGHGNQTLMTDDCKLPEDVASSANPAVVNSYTWAEHLFDVSKNDGNWEGFYHVIYLCNYILEKIDDAPEGSGEYSRDFVKGSALLNRAHSFFILVNLYAEHYDENTASTALGVPMPLESDINIKYGRVAVDEVYDRVLIDMKEAVKLLSNKSEYTFQATKPAALGLLSRFYLYQGEYKKAWQYADSVLQIVPELKDYNTIEQYESGQPDFGLDNWAPYSGWEKPDVIFYKGNSDLSSKYYLSDELMTLMDPTSDLRYQNFVTNYKYYSFVEDPNGYRYSDESDLNRGISLGEVYLTEAEAKLRDNNVEGALTALNELRANRYAAGTPDVTETNPDALLQIILDERRRETIFKGLRWFDLKRLNKDPKTAKTITHTLFGDTHTLEPGSRRYVLPIPRKVIELNSLIEQNPR</sequence>
<dbReference type="Gene3D" id="1.25.40.390">
    <property type="match status" value="1"/>
</dbReference>
<evidence type="ECO:0000256" key="3">
    <source>
        <dbReference type="ARBA" id="ARBA00022729"/>
    </source>
</evidence>
<dbReference type="EMBL" id="MVDE01000030">
    <property type="protein sequence ID" value="PKQ63259.1"/>
    <property type="molecule type" value="Genomic_DNA"/>
</dbReference>
<dbReference type="Proteomes" id="UP000233618">
    <property type="component" value="Unassembled WGS sequence"/>
</dbReference>
<dbReference type="Pfam" id="PF14322">
    <property type="entry name" value="SusD-like_3"/>
    <property type="match status" value="1"/>
</dbReference>
<evidence type="ECO:0000256" key="5">
    <source>
        <dbReference type="ARBA" id="ARBA00023237"/>
    </source>
</evidence>
<gene>
    <name evidence="8" type="ORF">BZG01_16180</name>
</gene>
<dbReference type="PROSITE" id="PS51257">
    <property type="entry name" value="PROKAR_LIPOPROTEIN"/>
    <property type="match status" value="1"/>
</dbReference>
<evidence type="ECO:0000256" key="1">
    <source>
        <dbReference type="ARBA" id="ARBA00004442"/>
    </source>
</evidence>
<dbReference type="InterPro" id="IPR033985">
    <property type="entry name" value="SusD-like_N"/>
</dbReference>
<dbReference type="InterPro" id="IPR011990">
    <property type="entry name" value="TPR-like_helical_dom_sf"/>
</dbReference>
<evidence type="ECO:0000256" key="2">
    <source>
        <dbReference type="ARBA" id="ARBA00006275"/>
    </source>
</evidence>
<dbReference type="GO" id="GO:0009279">
    <property type="term" value="C:cell outer membrane"/>
    <property type="evidence" value="ECO:0007669"/>
    <property type="project" value="UniProtKB-SubCell"/>
</dbReference>
<comment type="similarity">
    <text evidence="2">Belongs to the SusD family.</text>
</comment>
<dbReference type="RefSeq" id="WP_180327352.1">
    <property type="nucleotide sequence ID" value="NZ_MVDE01000030.1"/>
</dbReference>
<evidence type="ECO:0000259" key="6">
    <source>
        <dbReference type="Pfam" id="PF07980"/>
    </source>
</evidence>
<evidence type="ECO:0008006" key="10">
    <source>
        <dbReference type="Google" id="ProtNLM"/>
    </source>
</evidence>
<evidence type="ECO:0000313" key="8">
    <source>
        <dbReference type="EMBL" id="PKQ63259.1"/>
    </source>
</evidence>
<comment type="subcellular location">
    <subcellularLocation>
        <location evidence="1">Cell outer membrane</location>
    </subcellularLocation>
</comment>
<name>A0A2N3HYW5_9BACT</name>
<evidence type="ECO:0000259" key="7">
    <source>
        <dbReference type="Pfam" id="PF14322"/>
    </source>
</evidence>
<protein>
    <recommendedName>
        <fullName evidence="10">RagB/SusD family nutrient uptake outer membrane protein</fullName>
    </recommendedName>
</protein>
<feature type="domain" description="RagB/SusD" evidence="6">
    <location>
        <begin position="292"/>
        <end position="461"/>
    </location>
</feature>
<dbReference type="InterPro" id="IPR012944">
    <property type="entry name" value="SusD_RagB_dom"/>
</dbReference>
<dbReference type="SUPFAM" id="SSF48452">
    <property type="entry name" value="TPR-like"/>
    <property type="match status" value="1"/>
</dbReference>